<comment type="caution">
    <text evidence="5">The sequence shown here is derived from an EMBL/GenBank/DDBJ whole genome shotgun (WGS) entry which is preliminary data.</text>
</comment>
<evidence type="ECO:0000256" key="2">
    <source>
        <dbReference type="ARBA" id="ARBA00023242"/>
    </source>
</evidence>
<reference evidence="5 6" key="1">
    <citation type="submission" date="2020-08" db="EMBL/GenBank/DDBJ databases">
        <title>Plant Genome Project.</title>
        <authorList>
            <person name="Zhang R.-G."/>
        </authorList>
    </citation>
    <scope>NUCLEOTIDE SEQUENCE [LARGE SCALE GENOMIC DNA]</scope>
    <source>
        <tissue evidence="5">Rhizome</tissue>
    </source>
</reference>
<evidence type="ECO:0000256" key="3">
    <source>
        <dbReference type="SAM" id="MobiDB-lite"/>
    </source>
</evidence>
<dbReference type="Pfam" id="PF25793">
    <property type="entry name" value="WHD_2nd_NFRKB"/>
    <property type="match status" value="1"/>
</dbReference>
<evidence type="ECO:0000313" key="5">
    <source>
        <dbReference type="EMBL" id="KAG6483395.1"/>
    </source>
</evidence>
<feature type="region of interest" description="Disordered" evidence="3">
    <location>
        <begin position="1095"/>
        <end position="1126"/>
    </location>
</feature>
<dbReference type="InterPro" id="IPR044867">
    <property type="entry name" value="DEUBAD_dom"/>
</dbReference>
<comment type="subcellular location">
    <subcellularLocation>
        <location evidence="1">Nucleus</location>
    </subcellularLocation>
</comment>
<protein>
    <recommendedName>
        <fullName evidence="4">DEUBAD domain-containing protein</fullName>
    </recommendedName>
</protein>
<sequence length="1238" mass="139579">MADGSLLVLIIIQVEGEMGKDEKGRIIKGLHGWGSYSWNGWPARSYHPAAAEARYGGQGYTSLHHHHTLLLLLHHTKGGIRMAILKNASRVLRATDDSSPRIASSQDEDAEPSAGIGKVESYVSEASYVDSGMETDECDQLEVSEPGAQLCQVGNQNFGFPLELFDLPDLSSILSLETWNECLMEEERFVLAEYLPDMDQETFAITLKELFSGKNFQFGSPLDTFFSQLKGGLCDPKIIVYRHGLISMQRREHYHCLHRYQNSMVRSLVYMKDAFQNCADYSIQERIQFLNMVKRQRPLERNGDIRFETNSGEGNLHHLYSRHSSKVARRFPKPSIDIKLREIGMGVEPVIFGKGKTKGVLKVTASKFPTQESFGTSAAHPSALKYGMSSKSKAKIPKLPFSGKNKYTEYHLESPSRTIHYTSEDQDDMEEEYIIPPKELKSGHRSIAASCLSRTGKNQKPVKRHSANMYSDEEEPADYSVFSHSRRKNGNVHHTVTIASYVDESPEHTGEARSFEREFLPSTTDQTQSLMLNRPIRQNKVHEDSISLDYLLKSDDLNTRINKWNIKPEYEIEKKHKRMVGKDHSSQQSFYDADYSGDMMDEHMDNMDAISKLKGSNNRTNRLENTMKFSDSQPDANFETSGLPLKGCNSSSKKPKWKVNGQYPDEPDDPRYLKPNAKQQKGKRKAVAETDSLAAVNSDQAISKMDAEDVEPKPKLQKKPFALITPTIHTGFSFSIVHLLSAVRKAMINQTEDSTFNDVHLHNRNYSPMQNIKELNDMCQTENSMHLAHSVENMVNQASLPSLTFQEIVDRVRSNPGDPCILETQEPLQDLVRGALRVFSSKTAPLGAKGWKPLVCYEKLNKSWSWTGPISSGLPDDENAEEETSSEAWGIPHKMLVKLVDAFANWLKSGQETLQQIGSLPPPPTSLLSNLDEKERFKDLRAQKSLNTIGSSSNEVRAYFRREEFLRYSVPDRAFSYTAADGRKSIVAPLKRGGGKPTSKARDHFMLKPDRPPHVTILCLVRDAAARLPGSIGTRADVCTLLRDSQYVVENVSDTQVTQVVSGALDRLHYELDPCVQFDSERKLWVYLHRDREEEDFEDDGTSSTKKWKRQRKDTADPSDTGIANDVDTGTLAVCGPSTGLDHDHNLNVGTASVGSGDTADHLNEDMDVNVENFHPLMDINTISESNGNWNALGLNLLNENRLVCQKNSTDEDYKDETFCQERPIQLNYDHIMNKKLY</sequence>
<dbReference type="AlphaFoldDB" id="A0A8J5FG40"/>
<feature type="region of interest" description="Disordered" evidence="3">
    <location>
        <begin position="96"/>
        <end position="116"/>
    </location>
</feature>
<dbReference type="PROSITE" id="PS51916">
    <property type="entry name" value="DEUBAD"/>
    <property type="match status" value="1"/>
</dbReference>
<dbReference type="PANTHER" id="PTHR13052">
    <property type="entry name" value="NFRKB-RELATED"/>
    <property type="match status" value="1"/>
</dbReference>
<dbReference type="InterPro" id="IPR024867">
    <property type="entry name" value="NFRKB"/>
</dbReference>
<dbReference type="CDD" id="cd21865">
    <property type="entry name" value="DEUBAD_NFRKB"/>
    <property type="match status" value="1"/>
</dbReference>
<evidence type="ECO:0000313" key="6">
    <source>
        <dbReference type="Proteomes" id="UP000734854"/>
    </source>
</evidence>
<dbReference type="InterPro" id="IPR057748">
    <property type="entry name" value="NFRKB_WH_2"/>
</dbReference>
<gene>
    <name evidence="5" type="ORF">ZIOFF_060040</name>
</gene>
<feature type="domain" description="DEUBAD" evidence="4">
    <location>
        <begin position="161"/>
        <end position="274"/>
    </location>
</feature>
<keyword evidence="2" id="KW-0539">Nucleus</keyword>
<organism evidence="5 6">
    <name type="scientific">Zingiber officinale</name>
    <name type="common">Ginger</name>
    <name type="synonym">Amomum zingiber</name>
    <dbReference type="NCBI Taxonomy" id="94328"/>
    <lineage>
        <taxon>Eukaryota</taxon>
        <taxon>Viridiplantae</taxon>
        <taxon>Streptophyta</taxon>
        <taxon>Embryophyta</taxon>
        <taxon>Tracheophyta</taxon>
        <taxon>Spermatophyta</taxon>
        <taxon>Magnoliopsida</taxon>
        <taxon>Liliopsida</taxon>
        <taxon>Zingiberales</taxon>
        <taxon>Zingiberaceae</taxon>
        <taxon>Zingiber</taxon>
    </lineage>
</organism>
<proteinExistence type="predicted"/>
<dbReference type="EMBL" id="JACMSC010000016">
    <property type="protein sequence ID" value="KAG6483395.1"/>
    <property type="molecule type" value="Genomic_DNA"/>
</dbReference>
<feature type="compositionally biased region" description="Polar residues" evidence="3">
    <location>
        <begin position="628"/>
        <end position="640"/>
    </location>
</feature>
<keyword evidence="6" id="KW-1185">Reference proteome</keyword>
<feature type="region of interest" description="Disordered" evidence="3">
    <location>
        <begin position="628"/>
        <end position="687"/>
    </location>
</feature>
<evidence type="ECO:0000259" key="4">
    <source>
        <dbReference type="PROSITE" id="PS51916"/>
    </source>
</evidence>
<dbReference type="PANTHER" id="PTHR13052:SF0">
    <property type="entry name" value="DNA-BINDING PROTEIN-LIKE"/>
    <property type="match status" value="1"/>
</dbReference>
<name>A0A8J5FG40_ZINOF</name>
<evidence type="ECO:0000256" key="1">
    <source>
        <dbReference type="ARBA" id="ARBA00004123"/>
    </source>
</evidence>
<dbReference type="Proteomes" id="UP000734854">
    <property type="component" value="Unassembled WGS sequence"/>
</dbReference>
<accession>A0A8J5FG40</accession>
<dbReference type="GO" id="GO:0031011">
    <property type="term" value="C:Ino80 complex"/>
    <property type="evidence" value="ECO:0007669"/>
    <property type="project" value="InterPro"/>
</dbReference>